<name>A0A189PGR9_AERSS</name>
<accession>A0A189PGR9</accession>
<reference evidence="1" key="1">
    <citation type="submission" date="2015-06" db="EMBL/GenBank/DDBJ databases">
        <title>Antimicrobial resistance-carrying plasmid pAsa4 variants found in Aeromonas salmonicida subsp. salmonicida: general architecture, construction blocks and gene elimination.</title>
        <authorList>
            <person name="Tanaka K.H."/>
            <person name="Vincent A.T."/>
            <person name="Trudel M.V."/>
            <person name="Paquet V.E."/>
            <person name="Frenette M."/>
            <person name="Charette S.J."/>
        </authorList>
    </citation>
    <scope>NUCLEOTIDE SEQUENCE</scope>
    <source>
        <strain evidence="1">JF2267</strain>
        <plasmid evidence="1">pAsa4c</plasmid>
    </source>
</reference>
<dbReference type="RefSeq" id="WP_073536961.1">
    <property type="nucleotide sequence ID" value="NZ_KT033470.1"/>
</dbReference>
<sequence length="217" mass="24855">MTVEELQASFDEAMNNFKLISKLNNKQLSPSEDDYLNLNRAYFRICTDFYETFLHLIGEGKPFPAIVILRSILEIYTKAIYLDVIEKPKGTDVKPLISGEKDFPSFFKMTSALDKFGEEGKNGLEGMFMQFTKQDLAQYEKFSLFTHGRGEFVKTFMSADNAQLCIEGVSDLIITAKGIYETLSLHYFGLQKLTSELQRLAHELQKSTMYKNSPDYP</sequence>
<evidence type="ECO:0000313" key="1">
    <source>
        <dbReference type="EMBL" id="ALL42398.1"/>
    </source>
</evidence>
<organism evidence="1">
    <name type="scientific">Aeromonas salmonicida subsp. salmonicida</name>
    <dbReference type="NCBI Taxonomy" id="29491"/>
    <lineage>
        <taxon>Bacteria</taxon>
        <taxon>Pseudomonadati</taxon>
        <taxon>Pseudomonadota</taxon>
        <taxon>Gammaproteobacteria</taxon>
        <taxon>Aeromonadales</taxon>
        <taxon>Aeromonadaceae</taxon>
        <taxon>Aeromonas</taxon>
    </lineage>
</organism>
<dbReference type="AlphaFoldDB" id="A0A189PGR9"/>
<proteinExistence type="predicted"/>
<keyword evidence="1" id="KW-0614">Plasmid</keyword>
<dbReference type="EMBL" id="KT033470">
    <property type="protein sequence ID" value="ALL42398.1"/>
    <property type="molecule type" value="Genomic_DNA"/>
</dbReference>
<protein>
    <submittedName>
        <fullName evidence="1">Uncharacterized protein</fullName>
    </submittedName>
</protein>
<geneLocation type="plasmid" evidence="1">
    <name>pAsa4c</name>
</geneLocation>